<dbReference type="Proteomes" id="UP000585638">
    <property type="component" value="Unassembled WGS sequence"/>
</dbReference>
<name>A0A7W9KK33_9PSEU</name>
<dbReference type="RefSeq" id="WP_184865284.1">
    <property type="nucleotide sequence ID" value="NZ_BAAAWY010000030.1"/>
</dbReference>
<sequence length="46" mass="5489">MKNEGRPVAWFADFYWTAYESYVRYIHDIDGEEQDSDVTETLELTP</sequence>
<comment type="caution">
    <text evidence="1">The sequence shown here is derived from an EMBL/GenBank/DDBJ whole genome shotgun (WGS) entry which is preliminary data.</text>
</comment>
<dbReference type="EMBL" id="JACHIR010000001">
    <property type="protein sequence ID" value="MBB5893763.1"/>
    <property type="molecule type" value="Genomic_DNA"/>
</dbReference>
<protein>
    <submittedName>
        <fullName evidence="1">Uncharacterized protein</fullName>
    </submittedName>
</protein>
<gene>
    <name evidence="1" type="ORF">BJ998_004959</name>
</gene>
<accession>A0A7W9KK33</accession>
<organism evidence="1 2">
    <name type="scientific">Kutzneria kofuensis</name>
    <dbReference type="NCBI Taxonomy" id="103725"/>
    <lineage>
        <taxon>Bacteria</taxon>
        <taxon>Bacillati</taxon>
        <taxon>Actinomycetota</taxon>
        <taxon>Actinomycetes</taxon>
        <taxon>Pseudonocardiales</taxon>
        <taxon>Pseudonocardiaceae</taxon>
        <taxon>Kutzneria</taxon>
    </lineage>
</organism>
<keyword evidence="2" id="KW-1185">Reference proteome</keyword>
<evidence type="ECO:0000313" key="1">
    <source>
        <dbReference type="EMBL" id="MBB5893763.1"/>
    </source>
</evidence>
<dbReference type="AlphaFoldDB" id="A0A7W9KK33"/>
<reference evidence="1 2" key="1">
    <citation type="submission" date="2020-08" db="EMBL/GenBank/DDBJ databases">
        <title>Sequencing the genomes of 1000 actinobacteria strains.</title>
        <authorList>
            <person name="Klenk H.-P."/>
        </authorList>
    </citation>
    <scope>NUCLEOTIDE SEQUENCE [LARGE SCALE GENOMIC DNA]</scope>
    <source>
        <strain evidence="1 2">DSM 43851</strain>
    </source>
</reference>
<proteinExistence type="predicted"/>
<evidence type="ECO:0000313" key="2">
    <source>
        <dbReference type="Proteomes" id="UP000585638"/>
    </source>
</evidence>